<evidence type="ECO:0000313" key="10">
    <source>
        <dbReference type="Proteomes" id="UP000049855"/>
    </source>
</evidence>
<keyword evidence="3" id="KW-0479">Metal-binding</keyword>
<evidence type="ECO:0000313" key="9">
    <source>
        <dbReference type="EMBL" id="CQR71778.1"/>
    </source>
</evidence>
<feature type="transmembrane region" description="Helical" evidence="7">
    <location>
        <begin position="144"/>
        <end position="166"/>
    </location>
</feature>
<dbReference type="PANTHER" id="PTHR30176">
    <property type="entry name" value="FERREDOXIN-TYPE PROTEIN NAPH"/>
    <property type="match status" value="1"/>
</dbReference>
<dbReference type="SUPFAM" id="SSF54862">
    <property type="entry name" value="4Fe-4S ferredoxins"/>
    <property type="match status" value="1"/>
</dbReference>
<dbReference type="RefSeq" id="WP_021168854.1">
    <property type="nucleotide sequence ID" value="NZ_CTRP01000005.1"/>
</dbReference>
<keyword evidence="6" id="KW-0411">Iron-sulfur</keyword>
<dbReference type="AlphaFoldDB" id="A0A0U1KWG1"/>
<dbReference type="InterPro" id="IPR017896">
    <property type="entry name" value="4Fe4S_Fe-S-bd"/>
</dbReference>
<evidence type="ECO:0000256" key="3">
    <source>
        <dbReference type="ARBA" id="ARBA00022723"/>
    </source>
</evidence>
<dbReference type="PANTHER" id="PTHR30176:SF3">
    <property type="entry name" value="FERREDOXIN-TYPE PROTEIN NAPH"/>
    <property type="match status" value="1"/>
</dbReference>
<keyword evidence="5" id="KW-0408">Iron</keyword>
<dbReference type="GO" id="GO:0005886">
    <property type="term" value="C:plasma membrane"/>
    <property type="evidence" value="ECO:0007669"/>
    <property type="project" value="TreeGrafter"/>
</dbReference>
<dbReference type="Pfam" id="PF12801">
    <property type="entry name" value="Fer4_5"/>
    <property type="match status" value="2"/>
</dbReference>
<proteinExistence type="predicted"/>
<keyword evidence="10" id="KW-1185">Reference proteome</keyword>
<evidence type="ECO:0000256" key="1">
    <source>
        <dbReference type="ARBA" id="ARBA00022448"/>
    </source>
</evidence>
<name>A0A0U1KWG1_9FIRM</name>
<evidence type="ECO:0000256" key="4">
    <source>
        <dbReference type="ARBA" id="ARBA00022982"/>
    </source>
</evidence>
<dbReference type="EMBL" id="CTRP01000005">
    <property type="protein sequence ID" value="CQR71778.1"/>
    <property type="molecule type" value="Genomic_DNA"/>
</dbReference>
<keyword evidence="7" id="KW-0472">Membrane</keyword>
<dbReference type="GO" id="GO:0046872">
    <property type="term" value="F:metal ion binding"/>
    <property type="evidence" value="ECO:0007669"/>
    <property type="project" value="UniProtKB-KW"/>
</dbReference>
<dbReference type="Gene3D" id="3.30.70.20">
    <property type="match status" value="1"/>
</dbReference>
<keyword evidence="7" id="KW-1133">Transmembrane helix</keyword>
<dbReference type="InterPro" id="IPR051684">
    <property type="entry name" value="Electron_Trans/Redox"/>
</dbReference>
<keyword evidence="4" id="KW-0249">Electron transport</keyword>
<keyword evidence="2" id="KW-0004">4Fe-4S</keyword>
<dbReference type="PROSITE" id="PS51379">
    <property type="entry name" value="4FE4S_FER_2"/>
    <property type="match status" value="1"/>
</dbReference>
<accession>A0A0U1KWG1</accession>
<feature type="domain" description="4Fe-4S ferredoxin-type" evidence="8">
    <location>
        <begin position="218"/>
        <end position="247"/>
    </location>
</feature>
<dbReference type="GO" id="GO:0051539">
    <property type="term" value="F:4 iron, 4 sulfur cluster binding"/>
    <property type="evidence" value="ECO:0007669"/>
    <property type="project" value="UniProtKB-KW"/>
</dbReference>
<keyword evidence="7" id="KW-0812">Transmembrane</keyword>
<sequence length="265" mass="29375">MKVKVARRSVQLLAFSLLFLPLVWPANWMWFGTYLSSQAIGMALTDPLAAIEVMLAGKMIWWPLIGSMLPLLIATLLFGRVFCSWICPLNTVFELAAGIRAPRVCRNRNGWLPYQILALFLLAALLTNLPLFTMLSPIGILSRTVALGVGLELLFVVALIALEWLYDRKAWCRNVCPVGALYGLLGKWRLVSIGIDHSNCLSCHKCRNACTMQVDVGNHRSLDQLTCTNCGDCVDACAAKAVYFTWKNKQKGGVVQRESVDGGKR</sequence>
<feature type="transmembrane region" description="Helical" evidence="7">
    <location>
        <begin position="111"/>
        <end position="132"/>
    </location>
</feature>
<evidence type="ECO:0000256" key="2">
    <source>
        <dbReference type="ARBA" id="ARBA00022485"/>
    </source>
</evidence>
<reference evidence="10" key="1">
    <citation type="submission" date="2015-03" db="EMBL/GenBank/DDBJ databases">
        <authorList>
            <person name="Nijsse Bart"/>
        </authorList>
    </citation>
    <scope>NUCLEOTIDE SEQUENCE [LARGE SCALE GENOMIC DNA]</scope>
</reference>
<organism evidence="9 10">
    <name type="scientific">Sporomusa ovata</name>
    <dbReference type="NCBI Taxonomy" id="2378"/>
    <lineage>
        <taxon>Bacteria</taxon>
        <taxon>Bacillati</taxon>
        <taxon>Bacillota</taxon>
        <taxon>Negativicutes</taxon>
        <taxon>Selenomonadales</taxon>
        <taxon>Sporomusaceae</taxon>
        <taxon>Sporomusa</taxon>
    </lineage>
</organism>
<feature type="transmembrane region" description="Helical" evidence="7">
    <location>
        <begin position="69"/>
        <end position="91"/>
    </location>
</feature>
<evidence type="ECO:0000256" key="6">
    <source>
        <dbReference type="ARBA" id="ARBA00023014"/>
    </source>
</evidence>
<keyword evidence="1" id="KW-0813">Transport</keyword>
<protein>
    <submittedName>
        <fullName evidence="9">Polyferredoxin NapH (Periplasmic nitrate reductase)</fullName>
    </submittedName>
</protein>
<evidence type="ECO:0000256" key="7">
    <source>
        <dbReference type="SAM" id="Phobius"/>
    </source>
</evidence>
<dbReference type="Proteomes" id="UP000049855">
    <property type="component" value="Unassembled WGS sequence"/>
</dbReference>
<evidence type="ECO:0000259" key="8">
    <source>
        <dbReference type="PROSITE" id="PS51379"/>
    </source>
</evidence>
<evidence type="ECO:0000256" key="5">
    <source>
        <dbReference type="ARBA" id="ARBA00023004"/>
    </source>
</evidence>
<gene>
    <name evidence="9" type="ORF">SpAn4DRAFT_3644</name>
</gene>